<organism evidence="2 3">
    <name type="scientific">Magnetofaba australis IT-1</name>
    <dbReference type="NCBI Taxonomy" id="1434232"/>
    <lineage>
        <taxon>Bacteria</taxon>
        <taxon>Pseudomonadati</taxon>
        <taxon>Pseudomonadota</taxon>
        <taxon>Magnetococcia</taxon>
        <taxon>Magnetococcales</taxon>
        <taxon>Magnetococcaceae</taxon>
        <taxon>Magnetofaba</taxon>
    </lineage>
</organism>
<dbReference type="AlphaFoldDB" id="A0A1Y2K886"/>
<keyword evidence="1" id="KW-0472">Membrane</keyword>
<gene>
    <name evidence="2" type="ORF">MAIT1_02977</name>
</gene>
<accession>A0A1Y2K886</accession>
<keyword evidence="3" id="KW-1185">Reference proteome</keyword>
<dbReference type="Proteomes" id="UP000194003">
    <property type="component" value="Unassembled WGS sequence"/>
</dbReference>
<keyword evidence="1" id="KW-1133">Transmembrane helix</keyword>
<evidence type="ECO:0000313" key="2">
    <source>
        <dbReference type="EMBL" id="OSM04876.1"/>
    </source>
</evidence>
<evidence type="ECO:0000313" key="3">
    <source>
        <dbReference type="Proteomes" id="UP000194003"/>
    </source>
</evidence>
<name>A0A1Y2K886_9PROT</name>
<dbReference type="EMBL" id="LVJN01000018">
    <property type="protein sequence ID" value="OSM04876.1"/>
    <property type="molecule type" value="Genomic_DNA"/>
</dbReference>
<reference evidence="2 3" key="1">
    <citation type="journal article" date="2016" name="BMC Genomics">
        <title>Combined genomic and structural analyses of a cultured magnetotactic bacterium reveals its niche adaptation to a dynamic environment.</title>
        <authorList>
            <person name="Araujo A.C."/>
            <person name="Morillo V."/>
            <person name="Cypriano J."/>
            <person name="Teixeira L.C."/>
            <person name="Leao P."/>
            <person name="Lyra S."/>
            <person name="Almeida L.G."/>
            <person name="Bazylinski D.A."/>
            <person name="Vasconcellos A.T."/>
            <person name="Abreu F."/>
            <person name="Lins U."/>
        </authorList>
    </citation>
    <scope>NUCLEOTIDE SEQUENCE [LARGE SCALE GENOMIC DNA]</scope>
    <source>
        <strain evidence="2 3">IT-1</strain>
    </source>
</reference>
<feature type="transmembrane region" description="Helical" evidence="1">
    <location>
        <begin position="6"/>
        <end position="26"/>
    </location>
</feature>
<proteinExistence type="predicted"/>
<evidence type="ECO:0000256" key="1">
    <source>
        <dbReference type="SAM" id="Phobius"/>
    </source>
</evidence>
<comment type="caution">
    <text evidence="2">The sequence shown here is derived from an EMBL/GenBank/DDBJ whole genome shotgun (WGS) entry which is preliminary data.</text>
</comment>
<keyword evidence="1" id="KW-0812">Transmembrane</keyword>
<dbReference type="RefSeq" id="WP_085441526.1">
    <property type="nucleotide sequence ID" value="NZ_LVJN01000018.1"/>
</dbReference>
<sequence>MDLKFIKGFVIIGGMALIIGSTLLIIKMTNKARSSAPPTQSAAPLPTADVAVSLPHQAEVTQIASHAGGIDLLVRLPDGERYVQRLNAAGQPVGRLRFVSQP</sequence>
<protein>
    <submittedName>
        <fullName evidence="2">Uncharacterized protein</fullName>
    </submittedName>
</protein>